<proteinExistence type="predicted"/>
<keyword evidence="1" id="KW-0067">ATP-binding</keyword>
<comment type="caution">
    <text evidence="1">The sequence shown here is derived from an EMBL/GenBank/DDBJ whole genome shotgun (WGS) entry which is preliminary data.</text>
</comment>
<name>A0A5A7PZ28_STRAF</name>
<keyword evidence="1" id="KW-0547">Nucleotide-binding</keyword>
<dbReference type="EMBL" id="BKCP01005405">
    <property type="protein sequence ID" value="GER37802.1"/>
    <property type="molecule type" value="Genomic_DNA"/>
</dbReference>
<dbReference type="AlphaFoldDB" id="A0A5A7PZ28"/>
<gene>
    <name evidence="1" type="ORF">STAS_14239</name>
</gene>
<dbReference type="GO" id="GO:0005524">
    <property type="term" value="F:ATP binding"/>
    <property type="evidence" value="ECO:0007669"/>
    <property type="project" value="UniProtKB-KW"/>
</dbReference>
<sequence length="252" mass="29264">MDGRLKMPRGMEPVNWLLSKTRICRPCKRDSSWVVGAQDLKLSTLAYIWWNVAFHLIVSEFKHLKVGKIIAHIAWELTRQVVRSNPNLSHGGHIEDTIWYSARERYLKNVKFPRCGDRVPLRLKPEMSSPVTLLLCLVPHETPIHSQTEEFVSVDQFVAKRRAFLSVVAAKKVILLMVLLSIVIELIRILGSWHTSIYSRKEEIDMTTCWPHLDNKCKVYRVSTHFLTNISPFKRVGIVFVTDFEMEEEQNV</sequence>
<evidence type="ECO:0000313" key="1">
    <source>
        <dbReference type="EMBL" id="GER37802.1"/>
    </source>
</evidence>
<evidence type="ECO:0000313" key="2">
    <source>
        <dbReference type="Proteomes" id="UP000325081"/>
    </source>
</evidence>
<reference evidence="2" key="1">
    <citation type="journal article" date="2019" name="Curr. Biol.">
        <title>Genome Sequence of Striga asiatica Provides Insight into the Evolution of Plant Parasitism.</title>
        <authorList>
            <person name="Yoshida S."/>
            <person name="Kim S."/>
            <person name="Wafula E.K."/>
            <person name="Tanskanen J."/>
            <person name="Kim Y.M."/>
            <person name="Honaas L."/>
            <person name="Yang Z."/>
            <person name="Spallek T."/>
            <person name="Conn C.E."/>
            <person name="Ichihashi Y."/>
            <person name="Cheong K."/>
            <person name="Cui S."/>
            <person name="Der J.P."/>
            <person name="Gundlach H."/>
            <person name="Jiao Y."/>
            <person name="Hori C."/>
            <person name="Ishida J.K."/>
            <person name="Kasahara H."/>
            <person name="Kiba T."/>
            <person name="Kim M.S."/>
            <person name="Koo N."/>
            <person name="Laohavisit A."/>
            <person name="Lee Y.H."/>
            <person name="Lumba S."/>
            <person name="McCourt P."/>
            <person name="Mortimer J.C."/>
            <person name="Mutuku J.M."/>
            <person name="Nomura T."/>
            <person name="Sasaki-Sekimoto Y."/>
            <person name="Seto Y."/>
            <person name="Wang Y."/>
            <person name="Wakatake T."/>
            <person name="Sakakibara H."/>
            <person name="Demura T."/>
            <person name="Yamaguchi S."/>
            <person name="Yoneyama K."/>
            <person name="Manabe R.I."/>
            <person name="Nelson D.C."/>
            <person name="Schulman A.H."/>
            <person name="Timko M.P."/>
            <person name="dePamphilis C.W."/>
            <person name="Choi D."/>
            <person name="Shirasu K."/>
        </authorList>
    </citation>
    <scope>NUCLEOTIDE SEQUENCE [LARGE SCALE GENOMIC DNA]</scope>
    <source>
        <strain evidence="2">cv. UVA1</strain>
    </source>
</reference>
<protein>
    <submittedName>
        <fullName evidence="1">Oligopeptide transport ATP-binding protein OppD</fullName>
    </submittedName>
</protein>
<keyword evidence="2" id="KW-1185">Reference proteome</keyword>
<organism evidence="1 2">
    <name type="scientific">Striga asiatica</name>
    <name type="common">Asiatic witchweed</name>
    <name type="synonym">Buchnera asiatica</name>
    <dbReference type="NCBI Taxonomy" id="4170"/>
    <lineage>
        <taxon>Eukaryota</taxon>
        <taxon>Viridiplantae</taxon>
        <taxon>Streptophyta</taxon>
        <taxon>Embryophyta</taxon>
        <taxon>Tracheophyta</taxon>
        <taxon>Spermatophyta</taxon>
        <taxon>Magnoliopsida</taxon>
        <taxon>eudicotyledons</taxon>
        <taxon>Gunneridae</taxon>
        <taxon>Pentapetalae</taxon>
        <taxon>asterids</taxon>
        <taxon>lamiids</taxon>
        <taxon>Lamiales</taxon>
        <taxon>Orobanchaceae</taxon>
        <taxon>Buchnereae</taxon>
        <taxon>Striga</taxon>
    </lineage>
</organism>
<accession>A0A5A7PZ28</accession>
<dbReference type="Proteomes" id="UP000325081">
    <property type="component" value="Unassembled WGS sequence"/>
</dbReference>